<proteinExistence type="predicted"/>
<comment type="caution">
    <text evidence="1">The sequence shown here is derived from an EMBL/GenBank/DDBJ whole genome shotgun (WGS) entry which is preliminary data.</text>
</comment>
<dbReference type="AlphaFoldDB" id="A0AAJ1TPI0"/>
<sequence>MLLNDNSKGQRAMQTEPYLPINFTISSEAWEEIERIRQFWDSKFADKADVLVIGWGRTILNDGRSWSHVVVSFYRVSERHKIEHGIQILSGHEIVFFTTPEFYDQFEGKVIRFAQDKWFFLAPN</sequence>
<dbReference type="RefSeq" id="WP_007562907.1">
    <property type="nucleotide sequence ID" value="NZ_JAJALK010000002.1"/>
</dbReference>
<reference evidence="1" key="1">
    <citation type="submission" date="2023-07" db="EMBL/GenBank/DDBJ databases">
        <title>Genomic Encyclopedia of Type Strains, Phase IV (KMG-IV): sequencing the most valuable type-strain genomes for metagenomic binning, comparative biology and taxonomic classification.</title>
        <authorList>
            <person name="Goeker M."/>
        </authorList>
    </citation>
    <scope>NUCLEOTIDE SEQUENCE</scope>
    <source>
        <strain evidence="1">DSM 19569</strain>
    </source>
</reference>
<evidence type="ECO:0000313" key="1">
    <source>
        <dbReference type="EMBL" id="MDQ0544595.1"/>
    </source>
</evidence>
<name>A0AAJ1TPI0_9HYPH</name>
<evidence type="ECO:0000313" key="2">
    <source>
        <dbReference type="Proteomes" id="UP001223420"/>
    </source>
</evidence>
<protein>
    <submittedName>
        <fullName evidence="1">Uncharacterized protein</fullName>
    </submittedName>
</protein>
<dbReference type="EMBL" id="JAUSWL010000005">
    <property type="protein sequence ID" value="MDQ0544595.1"/>
    <property type="molecule type" value="Genomic_DNA"/>
</dbReference>
<accession>A0AAJ1TPI0</accession>
<gene>
    <name evidence="1" type="ORF">QO001_003529</name>
</gene>
<dbReference type="Proteomes" id="UP001223420">
    <property type="component" value="Unassembled WGS sequence"/>
</dbReference>
<organism evidence="1 2">
    <name type="scientific">Methylobacterium brachiatum</name>
    <dbReference type="NCBI Taxonomy" id="269660"/>
    <lineage>
        <taxon>Bacteria</taxon>
        <taxon>Pseudomonadati</taxon>
        <taxon>Pseudomonadota</taxon>
        <taxon>Alphaproteobacteria</taxon>
        <taxon>Hyphomicrobiales</taxon>
        <taxon>Methylobacteriaceae</taxon>
        <taxon>Methylobacterium</taxon>
    </lineage>
</organism>